<dbReference type="Proteomes" id="UP000220158">
    <property type="component" value="Chromosome 7"/>
</dbReference>
<sequence length="280" mass="32807">MVLIHAKSVEDNHQFLYETNVNVLVKNLKEDLVNIHNMRCKILKLVDASLELANHGPMRPEELRGLSEDELKVSKLNIYDWNEATNPDKYNFRTGIPPPSDSAIKLKAIIDNIKKELSIEKIQQNVLVNMDKLHEYLNLIIEALNICYPSMEKLPTYDPTRILIEKENFFNDEFIINETSLWWAGKELSEELYLKNIIGKNEKTKIIVKIQPKKLGPPVREMRIDSETYKAMLAYYHKKQKEEKEFEEDDDDSYLNSEWANPLSLQKQLHGNLNNIKWKP</sequence>
<dbReference type="InterPro" id="IPR021298">
    <property type="entry name" value="CFAP298"/>
</dbReference>
<proteinExistence type="inferred from homology"/>
<dbReference type="GO" id="GO:0003352">
    <property type="term" value="P:regulation of cilium movement"/>
    <property type="evidence" value="ECO:0007669"/>
    <property type="project" value="InterPro"/>
</dbReference>
<keyword evidence="3" id="KW-1185">Reference proteome</keyword>
<dbReference type="AlphaFoldDB" id="A0A1J1H410"/>
<gene>
    <name evidence="2" type="ORF">PRELSG_0721300</name>
</gene>
<dbReference type="KEGG" id="prel:PRELSG_0721300"/>
<accession>A0A1J1H410</accession>
<dbReference type="Pfam" id="PF11069">
    <property type="entry name" value="CFAP298"/>
    <property type="match status" value="1"/>
</dbReference>
<dbReference type="GeneID" id="39735550"/>
<evidence type="ECO:0000256" key="1">
    <source>
        <dbReference type="ARBA" id="ARBA00009619"/>
    </source>
</evidence>
<reference evidence="2 3" key="1">
    <citation type="submission" date="2015-04" db="EMBL/GenBank/DDBJ databases">
        <authorList>
            <consortium name="Pathogen Informatics"/>
        </authorList>
    </citation>
    <scope>NUCLEOTIDE SEQUENCE [LARGE SCALE GENOMIC DNA]</scope>
    <source>
        <strain evidence="2 3">SGS1</strain>
    </source>
</reference>
<name>A0A1J1H410_PLARL</name>
<organism evidence="2 3">
    <name type="scientific">Plasmodium relictum</name>
    <dbReference type="NCBI Taxonomy" id="85471"/>
    <lineage>
        <taxon>Eukaryota</taxon>
        <taxon>Sar</taxon>
        <taxon>Alveolata</taxon>
        <taxon>Apicomplexa</taxon>
        <taxon>Aconoidasida</taxon>
        <taxon>Haemosporida</taxon>
        <taxon>Plasmodiidae</taxon>
        <taxon>Plasmodium</taxon>
        <taxon>Plasmodium (Haemamoeba)</taxon>
    </lineage>
</organism>
<dbReference type="VEuPathDB" id="PlasmoDB:PRELSG_0721300"/>
<evidence type="ECO:0000313" key="3">
    <source>
        <dbReference type="Proteomes" id="UP000220158"/>
    </source>
</evidence>
<dbReference type="PANTHER" id="PTHR13238:SF0">
    <property type="entry name" value="CILIA- AND FLAGELLA-ASSOCIATED PROTEIN 298"/>
    <property type="match status" value="1"/>
</dbReference>
<dbReference type="OrthoDB" id="276065at2759"/>
<evidence type="ECO:0000313" key="2">
    <source>
        <dbReference type="EMBL" id="CRG99448.1"/>
    </source>
</evidence>
<dbReference type="PANTHER" id="PTHR13238">
    <property type="entry name" value="PROTEIN C21ORF59"/>
    <property type="match status" value="1"/>
</dbReference>
<dbReference type="EMBL" id="LN835302">
    <property type="protein sequence ID" value="CRG99448.1"/>
    <property type="molecule type" value="Genomic_DNA"/>
</dbReference>
<comment type="similarity">
    <text evidence="1">Belongs to the CFAP298 family.</text>
</comment>
<protein>
    <submittedName>
        <fullName evidence="2">Uncharacterized protein</fullName>
    </submittedName>
</protein>
<dbReference type="OMA" id="EVYTREW"/>
<dbReference type="RefSeq" id="XP_028532454.1">
    <property type="nucleotide sequence ID" value="XM_028675913.1"/>
</dbReference>